<dbReference type="SMART" id="SM00257">
    <property type="entry name" value="LysM"/>
    <property type="match status" value="3"/>
</dbReference>
<organism evidence="3 4">
    <name type="scientific">Gramella jeungdoensis</name>
    <dbReference type="NCBI Taxonomy" id="708091"/>
    <lineage>
        <taxon>Bacteria</taxon>
        <taxon>Pseudomonadati</taxon>
        <taxon>Bacteroidota</taxon>
        <taxon>Flavobacteriia</taxon>
        <taxon>Flavobacteriales</taxon>
        <taxon>Flavobacteriaceae</taxon>
        <taxon>Christiangramia</taxon>
    </lineage>
</organism>
<keyword evidence="1" id="KW-0732">Signal</keyword>
<evidence type="ECO:0000313" key="4">
    <source>
        <dbReference type="Proteomes" id="UP000298517"/>
    </source>
</evidence>
<dbReference type="EMBL" id="SNQI01000002">
    <property type="protein sequence ID" value="TEW75279.1"/>
    <property type="molecule type" value="Genomic_DNA"/>
</dbReference>
<dbReference type="Pfam" id="PF01476">
    <property type="entry name" value="LysM"/>
    <property type="match status" value="3"/>
</dbReference>
<feature type="domain" description="LysM" evidence="2">
    <location>
        <begin position="26"/>
        <end position="81"/>
    </location>
</feature>
<evidence type="ECO:0000259" key="2">
    <source>
        <dbReference type="PROSITE" id="PS51782"/>
    </source>
</evidence>
<feature type="signal peptide" evidence="1">
    <location>
        <begin position="1"/>
        <end position="20"/>
    </location>
</feature>
<dbReference type="Proteomes" id="UP000298517">
    <property type="component" value="Unassembled WGS sequence"/>
</dbReference>
<comment type="caution">
    <text evidence="3">The sequence shown here is derived from an EMBL/GenBank/DDBJ whole genome shotgun (WGS) entry which is preliminary data.</text>
</comment>
<proteinExistence type="predicted"/>
<reference evidence="3 4" key="1">
    <citation type="journal article" date="2011" name="J. Microbiol.">
        <title>Gramella jeungdoensis sp. nov., isolated from a solar saltern in Korea.</title>
        <authorList>
            <person name="Joung Y."/>
            <person name="Kim H."/>
            <person name="Jang T."/>
            <person name="Ahn T.S."/>
            <person name="Joh K."/>
        </authorList>
    </citation>
    <scope>NUCLEOTIDE SEQUENCE [LARGE SCALE GENOMIC DNA]</scope>
    <source>
        <strain evidence="3 4">KCTC 23123</strain>
    </source>
</reference>
<sequence>MKKIKFLISILAFCAFTMVAQQKKYVSYTVKKGETMKTIAKDYDVSTRDLLRLNPDIGRKPKENTVIIVPNKNYGKQISKVKETEIYIVRPKETLFGISNKHNITIEELKEANPVLENGLKIGMHLKIPVSKTEENDSEKFILHTVIKDDTVYNLTKKYEVSAESLYALNPTLIDGLKLGMILKIKPIAIPNANEEGEVETEAENEEGLFVEALNFKKSINVAIMLPYELQKYSDSIPEKELTKWNSILNIATDFHMGASMAIDSLRSKGMTVNVQYFDTQDSNYKLQTIVNNSDFSETDVIIGPLFYKKAYWLSKHVNVPVIAPIYSKSQNSLSASNLIKSDDVSDTLLEEHLLNYMKENYKGENILVINDSEEQSQSKLWRIVNHLKSFDSIQNITVLKSDKGYIDNEKFAGKLIKNSANWVFLISDEIVTTAAAVNNLKVFMEEFNITLFTTGKGKNFDKIDNSFLGQLNFTYPTTDFVNMQDLRVKNFYAKFRSKNFTLPSKYAVRGFDVTYDILLRLASEDGIEDALRAGKSSRISAIFNYNKKLFGSFENNGVYIVQYNKELAPVIVE</sequence>
<dbReference type="Gene3D" id="3.40.50.2300">
    <property type="match status" value="2"/>
</dbReference>
<dbReference type="OrthoDB" id="2149800at2"/>
<keyword evidence="4" id="KW-1185">Reference proteome</keyword>
<dbReference type="CDD" id="cd00118">
    <property type="entry name" value="LysM"/>
    <property type="match status" value="3"/>
</dbReference>
<dbReference type="AlphaFoldDB" id="A0A4Y8ATU6"/>
<dbReference type="GO" id="GO:0008932">
    <property type="term" value="F:lytic endotransglycosylase activity"/>
    <property type="evidence" value="ECO:0007669"/>
    <property type="project" value="TreeGrafter"/>
</dbReference>
<dbReference type="InterPro" id="IPR018392">
    <property type="entry name" value="LysM"/>
</dbReference>
<dbReference type="Gene3D" id="3.10.350.10">
    <property type="entry name" value="LysM domain"/>
    <property type="match status" value="3"/>
</dbReference>
<dbReference type="SUPFAM" id="SSF53822">
    <property type="entry name" value="Periplasmic binding protein-like I"/>
    <property type="match status" value="1"/>
</dbReference>
<dbReference type="SUPFAM" id="SSF54106">
    <property type="entry name" value="LysM domain"/>
    <property type="match status" value="3"/>
</dbReference>
<dbReference type="PANTHER" id="PTHR33734">
    <property type="entry name" value="LYSM DOMAIN-CONTAINING GPI-ANCHORED PROTEIN 2"/>
    <property type="match status" value="1"/>
</dbReference>
<dbReference type="InterPro" id="IPR036779">
    <property type="entry name" value="LysM_dom_sf"/>
</dbReference>
<gene>
    <name evidence="3" type="ORF">E2488_07115</name>
</gene>
<accession>A0A4Y8ATU6</accession>
<dbReference type="PANTHER" id="PTHR33734:SF22">
    <property type="entry name" value="MEMBRANE-BOUND LYTIC MUREIN TRANSGLYCOSYLASE D"/>
    <property type="match status" value="1"/>
</dbReference>
<feature type="chain" id="PRO_5021417191" evidence="1">
    <location>
        <begin position="21"/>
        <end position="574"/>
    </location>
</feature>
<feature type="domain" description="LysM" evidence="2">
    <location>
        <begin position="85"/>
        <end position="128"/>
    </location>
</feature>
<dbReference type="InterPro" id="IPR028082">
    <property type="entry name" value="Peripla_BP_I"/>
</dbReference>
<protein>
    <submittedName>
        <fullName evidence="3">LysM peptidoglycan-binding domain-containing protein</fullName>
    </submittedName>
</protein>
<evidence type="ECO:0000256" key="1">
    <source>
        <dbReference type="SAM" id="SignalP"/>
    </source>
</evidence>
<dbReference type="RefSeq" id="WP_134247649.1">
    <property type="nucleotide sequence ID" value="NZ_SNQI01000002.1"/>
</dbReference>
<dbReference type="PROSITE" id="PS51782">
    <property type="entry name" value="LYSM"/>
    <property type="match status" value="2"/>
</dbReference>
<name>A0A4Y8ATU6_9FLAO</name>
<evidence type="ECO:0000313" key="3">
    <source>
        <dbReference type="EMBL" id="TEW75279.1"/>
    </source>
</evidence>